<dbReference type="Proteomes" id="UP000736328">
    <property type="component" value="Unassembled WGS sequence"/>
</dbReference>
<accession>A0A933MHX0</accession>
<proteinExistence type="predicted"/>
<comment type="caution">
    <text evidence="1">The sequence shown here is derived from an EMBL/GenBank/DDBJ whole genome shotgun (WGS) entry which is preliminary data.</text>
</comment>
<evidence type="ECO:0000313" key="1">
    <source>
        <dbReference type="EMBL" id="MBI4726512.1"/>
    </source>
</evidence>
<dbReference type="AlphaFoldDB" id="A0A933MHX0"/>
<gene>
    <name evidence="1" type="ORF">HY768_04695</name>
</gene>
<reference evidence="1" key="1">
    <citation type="submission" date="2020-07" db="EMBL/GenBank/DDBJ databases">
        <title>Huge and variable diversity of episymbiotic CPR bacteria and DPANN archaea in groundwater ecosystems.</title>
        <authorList>
            <person name="He C.Y."/>
            <person name="Keren R."/>
            <person name="Whittaker M."/>
            <person name="Farag I.F."/>
            <person name="Doudna J."/>
            <person name="Cate J.H.D."/>
            <person name="Banfield J.F."/>
        </authorList>
    </citation>
    <scope>NUCLEOTIDE SEQUENCE</scope>
    <source>
        <strain evidence="1">NC_groundwater_1520_Pr4_B-0.1um_53_5</strain>
    </source>
</reference>
<evidence type="ECO:0000313" key="2">
    <source>
        <dbReference type="Proteomes" id="UP000736328"/>
    </source>
</evidence>
<sequence length="243" mass="25886">MAEATPKKVSTTESGHAKNIANFGALVNSVEDIGSSYNPSVADIKLSNLRLINTKLEKILPAVFAAEAPYKLAVNARQTAFDGMSKLATRVINSLAVAGSDREIKDAKTILKKIRGGKAIKPEDPALAAKTRSTSQMSYDNRVSNFKELTALLAAIPAYKPNEADLKVAALNAYLDKLPGLGATVNKTALALTTARANRDQLLYAKGTGALAISLKVKKYVKSMSGAATPAYKKLSKLVFYAR</sequence>
<protein>
    <submittedName>
        <fullName evidence="1">Uncharacterized protein</fullName>
    </submittedName>
</protein>
<dbReference type="EMBL" id="JACQXR010000056">
    <property type="protein sequence ID" value="MBI4726512.1"/>
    <property type="molecule type" value="Genomic_DNA"/>
</dbReference>
<name>A0A933MHX0_UNCT6</name>
<organism evidence="1 2">
    <name type="scientific">candidate division TA06 bacterium</name>
    <dbReference type="NCBI Taxonomy" id="2250710"/>
    <lineage>
        <taxon>Bacteria</taxon>
        <taxon>Bacteria division TA06</taxon>
    </lineage>
</organism>